<evidence type="ECO:0000313" key="2">
    <source>
        <dbReference type="EMBL" id="PPU70059.1"/>
    </source>
</evidence>
<dbReference type="AlphaFoldDB" id="A0A2S7D8H6"/>
<gene>
    <name evidence="2" type="ORF">XpiCFBP4643_00295</name>
</gene>
<dbReference type="Proteomes" id="UP000238191">
    <property type="component" value="Unassembled WGS sequence"/>
</dbReference>
<dbReference type="EMBL" id="MDEI01000001">
    <property type="protein sequence ID" value="PPU70059.1"/>
    <property type="molecule type" value="Genomic_DNA"/>
</dbReference>
<reference evidence="3" key="1">
    <citation type="submission" date="2016-08" db="EMBL/GenBank/DDBJ databases">
        <authorList>
            <person name="Merda D."/>
            <person name="Briand M."/>
            <person name="Taghouti G."/>
            <person name="Carrere S."/>
            <person name="Gouzy J."/>
            <person name="Portier P."/>
            <person name="Jacques M.-A."/>
            <person name="Fischer-Le Saux M."/>
        </authorList>
    </citation>
    <scope>NUCLEOTIDE SEQUENCE [LARGE SCALE GENOMIC DNA]</scope>
    <source>
        <strain evidence="3">CFBP4643</strain>
    </source>
</reference>
<protein>
    <submittedName>
        <fullName evidence="2">Uncharacterized protein</fullName>
    </submittedName>
</protein>
<organism evidence="2 3">
    <name type="scientific">Xanthomonas pisi</name>
    <dbReference type="NCBI Taxonomy" id="56457"/>
    <lineage>
        <taxon>Bacteria</taxon>
        <taxon>Pseudomonadati</taxon>
        <taxon>Pseudomonadota</taxon>
        <taxon>Gammaproteobacteria</taxon>
        <taxon>Lysobacterales</taxon>
        <taxon>Lysobacteraceae</taxon>
        <taxon>Xanthomonas</taxon>
    </lineage>
</organism>
<evidence type="ECO:0000313" key="3">
    <source>
        <dbReference type="Proteomes" id="UP000238191"/>
    </source>
</evidence>
<name>A0A2S7D8H6_9XANT</name>
<accession>A0A2S7D8H6</accession>
<feature type="compositionally biased region" description="Basic and acidic residues" evidence="1">
    <location>
        <begin position="46"/>
        <end position="61"/>
    </location>
</feature>
<evidence type="ECO:0000256" key="1">
    <source>
        <dbReference type="SAM" id="MobiDB-lite"/>
    </source>
</evidence>
<keyword evidence="3" id="KW-1185">Reference proteome</keyword>
<sequence length="80" mass="8838">MVRNDSLPGQVANSYAQNYARTQHDNGSHFANAKSNNRDTGLQRSENCEHHGPAKPASRCERTASTNTVSICATWQYSAR</sequence>
<comment type="caution">
    <text evidence="2">The sequence shown here is derived from an EMBL/GenBank/DDBJ whole genome shotgun (WGS) entry which is preliminary data.</text>
</comment>
<proteinExistence type="predicted"/>
<feature type="compositionally biased region" description="Polar residues" evidence="1">
    <location>
        <begin position="33"/>
        <end position="45"/>
    </location>
</feature>
<feature type="region of interest" description="Disordered" evidence="1">
    <location>
        <begin position="21"/>
        <end position="61"/>
    </location>
</feature>